<feature type="non-terminal residue" evidence="2">
    <location>
        <position position="291"/>
    </location>
</feature>
<comment type="caution">
    <text evidence="2">The sequence shown here is derived from an EMBL/GenBank/DDBJ whole genome shotgun (WGS) entry which is preliminary data.</text>
</comment>
<organism evidence="2 3">
    <name type="scientific">Ureibacillus terrenus</name>
    <dbReference type="NCBI Taxonomy" id="118246"/>
    <lineage>
        <taxon>Bacteria</taxon>
        <taxon>Bacillati</taxon>
        <taxon>Bacillota</taxon>
        <taxon>Bacilli</taxon>
        <taxon>Bacillales</taxon>
        <taxon>Caryophanaceae</taxon>
        <taxon>Ureibacillus</taxon>
    </lineage>
</organism>
<proteinExistence type="predicted"/>
<dbReference type="Pfam" id="PF01610">
    <property type="entry name" value="DDE_Tnp_ISL3"/>
    <property type="match status" value="1"/>
</dbReference>
<evidence type="ECO:0000313" key="3">
    <source>
        <dbReference type="Proteomes" id="UP000315753"/>
    </source>
</evidence>
<sequence length="291" mass="34652">MTYCSPLFGKRRFIKRCPPFIGIDDFAFRKGHSYGTIICDLSTHKPVALLPERYPETISEWLKNHQNIQVVSRDGYQAFRKGIQNASQSILQVYDRWHFVRAVKKQIDACLTSILPSVITLEKEETDQQTFPHETKLQRRQKERAEKKWMMIKSIQQEYKKGKKKVELAREFHMDPRTISKYLNITEMPVQVKRKRKRQTDGFEQYIQQLEQEGKTIREIDAQLRKYGYTGTLSGVRVAIESIRKERKQQGIKESSVRISRRQMISYVWKRKSRLLEEELQLLEQSFKMYP</sequence>
<dbReference type="OrthoDB" id="287363at2"/>
<dbReference type="PANTHER" id="PTHR33498:SF1">
    <property type="entry name" value="TRANSPOSASE FOR INSERTION SEQUENCE ELEMENT IS1557"/>
    <property type="match status" value="1"/>
</dbReference>
<dbReference type="PANTHER" id="PTHR33498">
    <property type="entry name" value="TRANSPOSASE FOR INSERTION SEQUENCE ELEMENT IS1557"/>
    <property type="match status" value="1"/>
</dbReference>
<protein>
    <submittedName>
        <fullName evidence="2">Transposase</fullName>
    </submittedName>
</protein>
<reference evidence="2 3" key="1">
    <citation type="submission" date="2019-06" db="EMBL/GenBank/DDBJ databases">
        <title>Genome sequence of Ureibacillus terrenus.</title>
        <authorList>
            <person name="Maclea K.S."/>
            <person name="Simoes M."/>
        </authorList>
    </citation>
    <scope>NUCLEOTIDE SEQUENCE [LARGE SCALE GENOMIC DNA]</scope>
    <source>
        <strain evidence="2 3">ATCC BAA-384</strain>
    </source>
</reference>
<evidence type="ECO:0000313" key="2">
    <source>
        <dbReference type="EMBL" id="TQE88080.1"/>
    </source>
</evidence>
<dbReference type="InterPro" id="IPR002560">
    <property type="entry name" value="Transposase_DDE"/>
</dbReference>
<feature type="domain" description="Transposase IS204/IS1001/IS1096/IS1165 DDE" evidence="1">
    <location>
        <begin position="21"/>
        <end position="213"/>
    </location>
</feature>
<name>A0A540UUB1_9BACL</name>
<dbReference type="EMBL" id="VIGD01000045">
    <property type="protein sequence ID" value="TQE88080.1"/>
    <property type="molecule type" value="Genomic_DNA"/>
</dbReference>
<evidence type="ECO:0000259" key="1">
    <source>
        <dbReference type="Pfam" id="PF01610"/>
    </source>
</evidence>
<dbReference type="AlphaFoldDB" id="A0A540UUB1"/>
<dbReference type="Proteomes" id="UP000315753">
    <property type="component" value="Unassembled WGS sequence"/>
</dbReference>
<accession>A0A540UUB1</accession>
<dbReference type="RefSeq" id="WP_141603378.1">
    <property type="nucleotide sequence ID" value="NZ_VIGD01000045.1"/>
</dbReference>
<gene>
    <name evidence="2" type="ORF">FKZ59_14145</name>
</gene>
<dbReference type="InterPro" id="IPR047951">
    <property type="entry name" value="Transpos_ISL3"/>
</dbReference>
<keyword evidence="3" id="KW-1185">Reference proteome</keyword>